<dbReference type="InterPro" id="IPR050697">
    <property type="entry name" value="Adenylyl/Guanylyl_Cyclase_3/4"/>
</dbReference>
<dbReference type="Gene3D" id="1.20.120.50">
    <property type="entry name" value="Hemerythrin-like"/>
    <property type="match status" value="1"/>
</dbReference>
<dbReference type="CDD" id="cd12107">
    <property type="entry name" value="Hemerythrin"/>
    <property type="match status" value="1"/>
</dbReference>
<dbReference type="InterPro" id="IPR016131">
    <property type="entry name" value="Haemerythrin_Fe_BS"/>
</dbReference>
<dbReference type="PANTHER" id="PTHR43081:SF1">
    <property type="entry name" value="ADENYLATE CYCLASE, TERMINAL-DIFFERENTIATION SPECIFIC"/>
    <property type="match status" value="1"/>
</dbReference>
<keyword evidence="3" id="KW-0408">Iron</keyword>
<dbReference type="Pfam" id="PF01814">
    <property type="entry name" value="Hemerythrin"/>
    <property type="match status" value="1"/>
</dbReference>
<dbReference type="GO" id="GO:0046872">
    <property type="term" value="F:metal ion binding"/>
    <property type="evidence" value="ECO:0007669"/>
    <property type="project" value="UniProtKB-KW"/>
</dbReference>
<organism evidence="5 6">
    <name type="scientific">Georgfuchsia toluolica</name>
    <dbReference type="NCBI Taxonomy" id="424218"/>
    <lineage>
        <taxon>Bacteria</taxon>
        <taxon>Pseudomonadati</taxon>
        <taxon>Pseudomonadota</taxon>
        <taxon>Betaproteobacteria</taxon>
        <taxon>Nitrosomonadales</taxon>
        <taxon>Sterolibacteriaceae</taxon>
        <taxon>Georgfuchsia</taxon>
    </lineage>
</organism>
<comment type="similarity">
    <text evidence="1">Belongs to the hemerythrin family.</text>
</comment>
<dbReference type="SUPFAM" id="SSF47188">
    <property type="entry name" value="Hemerythrin-like"/>
    <property type="match status" value="1"/>
</dbReference>
<evidence type="ECO:0000259" key="4">
    <source>
        <dbReference type="PROSITE" id="PS50125"/>
    </source>
</evidence>
<dbReference type="EMBL" id="CAJQUM010000001">
    <property type="protein sequence ID" value="CAG4883774.1"/>
    <property type="molecule type" value="Genomic_DNA"/>
</dbReference>
<evidence type="ECO:0000256" key="2">
    <source>
        <dbReference type="ARBA" id="ARBA00022723"/>
    </source>
</evidence>
<dbReference type="SUPFAM" id="SSF55073">
    <property type="entry name" value="Nucleotide cyclase"/>
    <property type="match status" value="1"/>
</dbReference>
<sequence length="437" mass="49268">MPEQHDEAGRQAPLTAEEAYARFVPREFLQLLGRPSILDVALGDHVEQQMTLLFSDIRDFTTLSESILPAENFRFINSYLSTMEPVVSCHQGFVDKYIGDAIMALFPSDADDAVRCGIDMLRQLVKYNEGRSNAGYAPIRIGIGINTGLVMMGTVGGHNRMDSTVIGDTVNKAARLEGLTKSYNAPLLISEHTLHALHNPDDYCIRLIDRLSLKGRYPAQSIYEVFDADPEPLWLAKQQTLDMFEEALAFHHLGNSAAALPLLEKCLEVAPDDLIAERYFERCRETIRTGSNNNQAPRIEAGWRNEYSIGIDSLDRQHARLLDLIDVLARAICAADADSGAKPETIAAEFAEHLTAHFNAEENLMRRYNYPFLAEHQQQHQVFFNAFEGLWAEIEVPSISTIRLLFRIQLQLVDWYINHITKSDVHLGNFLLRAGLR</sequence>
<dbReference type="InterPro" id="IPR029787">
    <property type="entry name" value="Nucleotide_cyclase"/>
</dbReference>
<reference evidence="5" key="1">
    <citation type="submission" date="2021-04" db="EMBL/GenBank/DDBJ databases">
        <authorList>
            <person name="Hornung B."/>
        </authorList>
    </citation>
    <scope>NUCLEOTIDE SEQUENCE</scope>
    <source>
        <strain evidence="5">G5G6</strain>
    </source>
</reference>
<evidence type="ECO:0000256" key="1">
    <source>
        <dbReference type="ARBA" id="ARBA00010587"/>
    </source>
</evidence>
<dbReference type="RefSeq" id="WP_220635702.1">
    <property type="nucleotide sequence ID" value="NZ_CAJQUM010000001.1"/>
</dbReference>
<keyword evidence="6" id="KW-1185">Reference proteome</keyword>
<protein>
    <submittedName>
        <fullName evidence="5">Guanylate cyclase</fullName>
    </submittedName>
</protein>
<dbReference type="InterPro" id="IPR012312">
    <property type="entry name" value="Hemerythrin-like"/>
</dbReference>
<gene>
    <name evidence="5" type="ORF">GTOL_11657</name>
</gene>
<evidence type="ECO:0000313" key="5">
    <source>
        <dbReference type="EMBL" id="CAG4883774.1"/>
    </source>
</evidence>
<keyword evidence="2" id="KW-0479">Metal-binding</keyword>
<dbReference type="CDD" id="cd07302">
    <property type="entry name" value="CHD"/>
    <property type="match status" value="1"/>
</dbReference>
<dbReference type="PANTHER" id="PTHR43081">
    <property type="entry name" value="ADENYLATE CYCLASE, TERMINAL-DIFFERENTIATION SPECIFIC-RELATED"/>
    <property type="match status" value="1"/>
</dbReference>
<evidence type="ECO:0000313" key="6">
    <source>
        <dbReference type="Proteomes" id="UP000742786"/>
    </source>
</evidence>
<accession>A0A916J304</accession>
<dbReference type="InterPro" id="IPR012827">
    <property type="entry name" value="Hemerythrin_metal-bd"/>
</dbReference>
<dbReference type="GO" id="GO:0006171">
    <property type="term" value="P:cAMP biosynthetic process"/>
    <property type="evidence" value="ECO:0007669"/>
    <property type="project" value="TreeGrafter"/>
</dbReference>
<dbReference type="SMART" id="SM00044">
    <property type="entry name" value="CYCc"/>
    <property type="match status" value="1"/>
</dbReference>
<dbReference type="NCBIfam" id="TIGR02481">
    <property type="entry name" value="hemeryth_dom"/>
    <property type="match status" value="1"/>
</dbReference>
<name>A0A916J304_9PROT</name>
<dbReference type="AlphaFoldDB" id="A0A916J304"/>
<dbReference type="InterPro" id="IPR035938">
    <property type="entry name" value="Hemerythrin-like_sf"/>
</dbReference>
<comment type="caution">
    <text evidence="5">The sequence shown here is derived from an EMBL/GenBank/DDBJ whole genome shotgun (WGS) entry which is preliminary data.</text>
</comment>
<evidence type="ECO:0000256" key="3">
    <source>
        <dbReference type="ARBA" id="ARBA00023004"/>
    </source>
</evidence>
<dbReference type="PROSITE" id="PS00550">
    <property type="entry name" value="HEMERYTHRINS"/>
    <property type="match status" value="1"/>
</dbReference>
<dbReference type="InterPro" id="IPR001054">
    <property type="entry name" value="A/G_cyclase"/>
</dbReference>
<dbReference type="Pfam" id="PF00211">
    <property type="entry name" value="Guanylate_cyc"/>
    <property type="match status" value="1"/>
</dbReference>
<proteinExistence type="inferred from homology"/>
<feature type="domain" description="Guanylate cyclase" evidence="4">
    <location>
        <begin position="51"/>
        <end position="177"/>
    </location>
</feature>
<dbReference type="GO" id="GO:0035556">
    <property type="term" value="P:intracellular signal transduction"/>
    <property type="evidence" value="ECO:0007669"/>
    <property type="project" value="InterPro"/>
</dbReference>
<dbReference type="Proteomes" id="UP000742786">
    <property type="component" value="Unassembled WGS sequence"/>
</dbReference>
<dbReference type="GO" id="GO:0004016">
    <property type="term" value="F:adenylate cyclase activity"/>
    <property type="evidence" value="ECO:0007669"/>
    <property type="project" value="UniProtKB-ARBA"/>
</dbReference>
<dbReference type="Gene3D" id="3.30.70.1230">
    <property type="entry name" value="Nucleotide cyclase"/>
    <property type="match status" value="1"/>
</dbReference>
<dbReference type="PROSITE" id="PS50125">
    <property type="entry name" value="GUANYLATE_CYCLASE_2"/>
    <property type="match status" value="1"/>
</dbReference>